<geneLocation type="plasmid" evidence="1">
    <name>pUR_RT652</name>
</geneLocation>
<organism evidence="1">
    <name type="scientific">Pseudomonas syringae pv. actinidiae</name>
    <dbReference type="NCBI Taxonomy" id="103796"/>
    <lineage>
        <taxon>Bacteria</taxon>
        <taxon>Pseudomonadati</taxon>
        <taxon>Pseudomonadota</taxon>
        <taxon>Gammaproteobacteria</taxon>
        <taxon>Pseudomonadales</taxon>
        <taxon>Pseudomonadaceae</taxon>
        <taxon>Pseudomonas</taxon>
        <taxon>Pseudomonas syringae</taxon>
    </lineage>
</organism>
<dbReference type="AlphaFoldDB" id="A0A2P0QFB0"/>
<reference evidence="1" key="1">
    <citation type="submission" date="2016-03" db="EMBL/GenBank/DDBJ databases">
        <title>The evolution of Pseudomonas syringae pv. actinidiae in New Zealand.</title>
        <authorList>
            <person name="Taiaroa G."/>
            <person name="Poulter R.T.M."/>
            <person name="Lamont I."/>
            <person name="Stockwell P."/>
            <person name="Butler M.I."/>
        </authorList>
    </citation>
    <scope>NUCLEOTIDE SEQUENCE</scope>
    <source>
        <strain evidence="2">B4A</strain>
        <strain evidence="1">RT652</strain>
        <plasmid evidence="2">pUR_B4A</plasmid>
        <plasmid evidence="1">pUR_RT652</plasmid>
    </source>
</reference>
<evidence type="ECO:0000313" key="2">
    <source>
        <dbReference type="EMBL" id="ARO45139.1"/>
    </source>
</evidence>
<accession>A0A2P0QFB0</accession>
<evidence type="ECO:0000313" key="1">
    <source>
        <dbReference type="EMBL" id="ARO45046.1"/>
    </source>
</evidence>
<keyword evidence="1" id="KW-0614">Plasmid</keyword>
<protein>
    <submittedName>
        <fullName evidence="1">Uncharacterized protein</fullName>
    </submittedName>
</protein>
<sequence length="43" mass="4572">MMFPGIAFCLVALAANGWPLVFAAITGLGFIGMGCIFWVYDGE</sequence>
<dbReference type="EMBL" id="KX009062">
    <property type="protein sequence ID" value="ARO45139.1"/>
    <property type="molecule type" value="Genomic_DNA"/>
</dbReference>
<proteinExistence type="predicted"/>
<name>A0A2P0QFB0_PSESF</name>
<geneLocation type="plasmid" evidence="2">
    <name>pUR_B4A</name>
</geneLocation>
<dbReference type="EMBL" id="KX009061">
    <property type="protein sequence ID" value="ARO45046.1"/>
    <property type="molecule type" value="Genomic_DNA"/>
</dbReference>